<comment type="caution">
    <text evidence="1">The sequence shown here is derived from an EMBL/GenBank/DDBJ whole genome shotgun (WGS) entry which is preliminary data.</text>
</comment>
<accession>A0A929RMH2</accession>
<gene>
    <name evidence="1" type="ORF">HXK09_00200</name>
</gene>
<dbReference type="EMBL" id="JABZGF010000001">
    <property type="protein sequence ID" value="MBF0965600.1"/>
    <property type="molecule type" value="Genomic_DNA"/>
</dbReference>
<evidence type="ECO:0000313" key="1">
    <source>
        <dbReference type="EMBL" id="MBF0965600.1"/>
    </source>
</evidence>
<name>A0A929RMH2_9ACTO</name>
<sequence>MANNEFTKLYNETKRNHDKLYSMIINDLKVWFVEETGLGNVGDICSCSDFSPITDRGSVVITGTFGPFLKVKDGYWVRTAPSVSKRLWSDIDLVNQLIYEYEDNEYIATVIDPGLG</sequence>
<proteinExistence type="predicted"/>
<organism evidence="1 2">
    <name type="scientific">Actinomyces bouchesdurhonensis</name>
    <dbReference type="NCBI Taxonomy" id="1852361"/>
    <lineage>
        <taxon>Bacteria</taxon>
        <taxon>Bacillati</taxon>
        <taxon>Actinomycetota</taxon>
        <taxon>Actinomycetes</taxon>
        <taxon>Actinomycetales</taxon>
        <taxon>Actinomycetaceae</taxon>
        <taxon>Actinomyces</taxon>
    </lineage>
</organism>
<evidence type="ECO:0000313" key="2">
    <source>
        <dbReference type="Proteomes" id="UP000759246"/>
    </source>
</evidence>
<dbReference type="Proteomes" id="UP000759246">
    <property type="component" value="Unassembled WGS sequence"/>
</dbReference>
<dbReference type="AlphaFoldDB" id="A0A929RMH2"/>
<protein>
    <submittedName>
        <fullName evidence="1">Uncharacterized protein</fullName>
    </submittedName>
</protein>
<reference evidence="1" key="1">
    <citation type="submission" date="2020-04" db="EMBL/GenBank/DDBJ databases">
        <title>Deep metagenomics examines the oral microbiome during advanced dental caries in children, revealing novel taxa and co-occurrences with host molecules.</title>
        <authorList>
            <person name="Baker J.L."/>
            <person name="Morton J.T."/>
            <person name="Dinis M."/>
            <person name="Alvarez R."/>
            <person name="Tran N.C."/>
            <person name="Knight R."/>
            <person name="Edlund A."/>
        </authorList>
    </citation>
    <scope>NUCLEOTIDE SEQUENCE</scope>
    <source>
        <strain evidence="1">JCVI_30_bin.13</strain>
    </source>
</reference>